<dbReference type="GO" id="GO:0030971">
    <property type="term" value="F:receptor tyrosine kinase binding"/>
    <property type="evidence" value="ECO:0007669"/>
    <property type="project" value="TreeGrafter"/>
</dbReference>
<keyword evidence="6" id="KW-0833">Ubl conjugation pathway</keyword>
<dbReference type="GO" id="GO:0007166">
    <property type="term" value="P:cell surface receptor signaling pathway"/>
    <property type="evidence" value="ECO:0007669"/>
    <property type="project" value="InterPro"/>
</dbReference>
<organism evidence="10">
    <name type="scientific">Strongyloides stercoralis</name>
    <name type="common">Threadworm</name>
    <dbReference type="NCBI Taxonomy" id="6248"/>
    <lineage>
        <taxon>Eukaryota</taxon>
        <taxon>Metazoa</taxon>
        <taxon>Ecdysozoa</taxon>
        <taxon>Nematoda</taxon>
        <taxon>Chromadorea</taxon>
        <taxon>Rhabditida</taxon>
        <taxon>Tylenchina</taxon>
        <taxon>Panagrolaimomorpha</taxon>
        <taxon>Strongyloidoidea</taxon>
        <taxon>Strongyloididae</taxon>
        <taxon>Strongyloides</taxon>
    </lineage>
</organism>
<protein>
    <recommendedName>
        <fullName evidence="6">E3 ubiquitin-protein ligase CBL</fullName>
        <ecNumber evidence="6">2.3.2.27</ecNumber>
    </recommendedName>
</protein>
<dbReference type="InterPro" id="IPR014741">
    <property type="entry name" value="Adaptor_Cbl_EF_hand-like"/>
</dbReference>
<feature type="domain" description="RING-type" evidence="7">
    <location>
        <begin position="380"/>
        <end position="421"/>
    </location>
</feature>
<dbReference type="PROSITE" id="PS00518">
    <property type="entry name" value="ZF_RING_1"/>
    <property type="match status" value="1"/>
</dbReference>
<evidence type="ECO:0000256" key="5">
    <source>
        <dbReference type="PROSITE-ProRule" id="PRU00175"/>
    </source>
</evidence>
<dbReference type="InterPro" id="IPR003153">
    <property type="entry name" value="Adaptor_Cbl_N_hlx"/>
</dbReference>
<name>A0A0K0EST9_STRER</name>
<sequence length="528" mass="60939">MTTFSGIINRFQNFFGSPLNALEDSIVGVVNRNCDIIIKFQSNDHPLVSQDDAKVFDKTFRLLDNVFKLCQKPKLKLKPSPPNILEIIPDIYKHLNLILKENPSAYSEILYLRLYMTNLDNKCKGIIKLIKDSKEDIYDEESKSRLSLTKKVLSFSHMYYELIALSPEGKLSSKSFRITKQEASQFWYNNFGDLIIVPWNQFENLLKKVHIFSDNSNESNSLKKTMDLTSNCHISQFEFDVFTRLFQPWDKLLDNWRVLAVKHPAYVSFLTYDQVKSRLEKFTNKPGSYVFRLSCTRLGHWAIGYVAPDGKIYQTIPNNKSLVKALVDGYREGFYRYPNGEDNNPDLTKELETSNCGKTVHVTQEQFEIYCSIGSTFEMCKICDENDKDVRLEPCGHLICKTCLTSWQEVTTGIKNCPFCRCEIKGIEEIVIRKYNSYLSNLTGDRKTNDKKSEEEIIMKNKLHLPIKLSFGKNNKEKQKNFDKTSSESLTIDNVNNLSSRNLPKIPNSYNNSMAVLTSQMNVNETPL</sequence>
<dbReference type="SMART" id="SM00184">
    <property type="entry name" value="RING"/>
    <property type="match status" value="1"/>
</dbReference>
<dbReference type="Pfam" id="PF02762">
    <property type="entry name" value="Cbl_N3"/>
    <property type="match status" value="1"/>
</dbReference>
<comment type="pathway">
    <text evidence="6">Protein modification; protein ubiquitination.</text>
</comment>
<reference evidence="10" key="1">
    <citation type="submission" date="2015-08" db="UniProtKB">
        <authorList>
            <consortium name="WormBaseParasite"/>
        </authorList>
    </citation>
    <scope>IDENTIFICATION</scope>
</reference>
<evidence type="ECO:0000313" key="9">
    <source>
        <dbReference type="Proteomes" id="UP000035681"/>
    </source>
</evidence>
<dbReference type="Proteomes" id="UP000035681">
    <property type="component" value="Unplaced"/>
</dbReference>
<evidence type="ECO:0000313" key="10">
    <source>
        <dbReference type="WBParaSite" id="SSTP_0001251800.1"/>
    </source>
</evidence>
<dbReference type="InterPro" id="IPR017907">
    <property type="entry name" value="Znf_RING_CS"/>
</dbReference>
<dbReference type="PROSITE" id="PS51506">
    <property type="entry name" value="CBL_PTB"/>
    <property type="match status" value="1"/>
</dbReference>
<evidence type="ECO:0000256" key="6">
    <source>
        <dbReference type="RuleBase" id="RU367001"/>
    </source>
</evidence>
<dbReference type="PROSITE" id="PS50089">
    <property type="entry name" value="ZF_RING_2"/>
    <property type="match status" value="1"/>
</dbReference>
<dbReference type="GO" id="GO:0008270">
    <property type="term" value="F:zinc ion binding"/>
    <property type="evidence" value="ECO:0007669"/>
    <property type="project" value="UniProtKB-KW"/>
</dbReference>
<dbReference type="SUPFAM" id="SSF47473">
    <property type="entry name" value="EF-hand"/>
    <property type="match status" value="1"/>
</dbReference>
<dbReference type="SUPFAM" id="SSF57850">
    <property type="entry name" value="RING/U-box"/>
    <property type="match status" value="1"/>
</dbReference>
<evidence type="ECO:0000256" key="2">
    <source>
        <dbReference type="ARBA" id="ARBA00022771"/>
    </source>
</evidence>
<dbReference type="STRING" id="6248.A0A0K0EST9"/>
<dbReference type="Gene3D" id="1.10.238.10">
    <property type="entry name" value="EF-hand"/>
    <property type="match status" value="1"/>
</dbReference>
<evidence type="ECO:0000256" key="4">
    <source>
        <dbReference type="ARBA" id="ARBA00022837"/>
    </source>
</evidence>
<dbReference type="GO" id="GO:0001784">
    <property type="term" value="F:phosphotyrosine residue binding"/>
    <property type="evidence" value="ECO:0007669"/>
    <property type="project" value="UniProtKB-UniRule"/>
</dbReference>
<dbReference type="GO" id="GO:0017124">
    <property type="term" value="F:SH3 domain binding"/>
    <property type="evidence" value="ECO:0007669"/>
    <property type="project" value="TreeGrafter"/>
</dbReference>
<dbReference type="InterPro" id="IPR036860">
    <property type="entry name" value="SH2_dom_sf"/>
</dbReference>
<dbReference type="InterPro" id="IPR036537">
    <property type="entry name" value="Adaptor_Cbl_N_dom_sf"/>
</dbReference>
<dbReference type="AlphaFoldDB" id="A0A0K0EST9"/>
<dbReference type="Pfam" id="PF02761">
    <property type="entry name" value="Cbl_N2"/>
    <property type="match status" value="1"/>
</dbReference>
<dbReference type="EC" id="2.3.2.27" evidence="6"/>
<comment type="catalytic activity">
    <reaction evidence="6">
        <text>S-ubiquitinyl-[E2 ubiquitin-conjugating enzyme]-L-cysteine + [acceptor protein]-L-lysine = [E2 ubiquitin-conjugating enzyme]-L-cysteine + N(6)-ubiquitinyl-[acceptor protein]-L-lysine.</text>
        <dbReference type="EC" id="2.3.2.27"/>
    </reaction>
</comment>
<keyword evidence="2 5" id="KW-0863">Zinc-finger</keyword>
<dbReference type="GO" id="GO:0005509">
    <property type="term" value="F:calcium ion binding"/>
    <property type="evidence" value="ECO:0007669"/>
    <property type="project" value="UniProtKB-UniRule"/>
</dbReference>
<dbReference type="GO" id="GO:0005886">
    <property type="term" value="C:plasma membrane"/>
    <property type="evidence" value="ECO:0007669"/>
    <property type="project" value="TreeGrafter"/>
</dbReference>
<evidence type="ECO:0000259" key="7">
    <source>
        <dbReference type="PROSITE" id="PS50089"/>
    </source>
</evidence>
<evidence type="ECO:0000256" key="1">
    <source>
        <dbReference type="ARBA" id="ARBA00022723"/>
    </source>
</evidence>
<dbReference type="InterPro" id="IPR001841">
    <property type="entry name" value="Znf_RING"/>
</dbReference>
<dbReference type="InterPro" id="IPR024162">
    <property type="entry name" value="Adaptor_Cbl"/>
</dbReference>
<keyword evidence="1 6" id="KW-0479">Metal-binding</keyword>
<keyword evidence="4 6" id="KW-0106">Calcium</keyword>
<dbReference type="InterPro" id="IPR014742">
    <property type="entry name" value="Adaptor_Cbl_SH2-like"/>
</dbReference>
<dbReference type="WBParaSite" id="SSTP_0001251800.1">
    <property type="protein sequence ID" value="SSTP_0001251800.1"/>
    <property type="gene ID" value="SSTP_0001251800"/>
</dbReference>
<dbReference type="InterPro" id="IPR011992">
    <property type="entry name" value="EF-hand-dom_pair"/>
</dbReference>
<dbReference type="CDD" id="cd09920">
    <property type="entry name" value="SH2_Cbl-b_TKB"/>
    <property type="match status" value="1"/>
</dbReference>
<dbReference type="PANTHER" id="PTHR23007:SF11">
    <property type="entry name" value="E3 UBIQUITIN-PROTEIN LIGASE CBL"/>
    <property type="match status" value="1"/>
</dbReference>
<dbReference type="Pfam" id="PF02262">
    <property type="entry name" value="Cbl_N"/>
    <property type="match status" value="1"/>
</dbReference>
<keyword evidence="6" id="KW-0808">Transferase</keyword>
<keyword evidence="9" id="KW-1185">Reference proteome</keyword>
<dbReference type="GO" id="GO:0016567">
    <property type="term" value="P:protein ubiquitination"/>
    <property type="evidence" value="ECO:0007669"/>
    <property type="project" value="UniProtKB-UniPathway"/>
</dbReference>
<dbReference type="SUPFAM" id="SSF47668">
    <property type="entry name" value="N-terminal domain of cbl (N-cbl)"/>
    <property type="match status" value="1"/>
</dbReference>
<proteinExistence type="predicted"/>
<evidence type="ECO:0000259" key="8">
    <source>
        <dbReference type="PROSITE" id="PS51506"/>
    </source>
</evidence>
<keyword evidence="3 6" id="KW-0862">Zinc</keyword>
<dbReference type="FunFam" id="3.30.40.10:FF:000015">
    <property type="entry name" value="E3 ubiquitin-protein ligase CBL"/>
    <property type="match status" value="1"/>
</dbReference>
<dbReference type="UniPathway" id="UPA00143"/>
<dbReference type="Pfam" id="PF13920">
    <property type="entry name" value="zf-C3HC4_3"/>
    <property type="match status" value="1"/>
</dbReference>
<evidence type="ECO:0000256" key="3">
    <source>
        <dbReference type="ARBA" id="ARBA00022833"/>
    </source>
</evidence>
<dbReference type="Gene3D" id="1.20.930.20">
    <property type="entry name" value="Adaptor protein Cbl, N-terminal domain"/>
    <property type="match status" value="1"/>
</dbReference>
<dbReference type="WBParaSite" id="TCONS_00016822.p1">
    <property type="protein sequence ID" value="TCONS_00016822.p1"/>
    <property type="gene ID" value="XLOC_011477"/>
</dbReference>
<dbReference type="Gene3D" id="3.30.40.10">
    <property type="entry name" value="Zinc/RING finger domain, C3HC4 (zinc finger)"/>
    <property type="match status" value="1"/>
</dbReference>
<dbReference type="GO" id="GO:0023051">
    <property type="term" value="P:regulation of signaling"/>
    <property type="evidence" value="ECO:0007669"/>
    <property type="project" value="InterPro"/>
</dbReference>
<feature type="domain" description="Cbl-PTB" evidence="8">
    <location>
        <begin position="45"/>
        <end position="349"/>
    </location>
</feature>
<dbReference type="SUPFAM" id="SSF55550">
    <property type="entry name" value="SH2 domain"/>
    <property type="match status" value="1"/>
</dbReference>
<dbReference type="Gene3D" id="3.30.505.10">
    <property type="entry name" value="SH2 domain"/>
    <property type="match status" value="1"/>
</dbReference>
<accession>A0A0K0EST9</accession>
<dbReference type="GO" id="GO:0045121">
    <property type="term" value="C:membrane raft"/>
    <property type="evidence" value="ECO:0007669"/>
    <property type="project" value="TreeGrafter"/>
</dbReference>
<dbReference type="InterPro" id="IPR024159">
    <property type="entry name" value="Cbl_PTB"/>
</dbReference>
<dbReference type="GO" id="GO:0061630">
    <property type="term" value="F:ubiquitin protein ligase activity"/>
    <property type="evidence" value="ECO:0007669"/>
    <property type="project" value="UniProtKB-EC"/>
</dbReference>
<dbReference type="InterPro" id="IPR013083">
    <property type="entry name" value="Znf_RING/FYVE/PHD"/>
</dbReference>
<comment type="function">
    <text evidence="6">E3 ubiquitin-protein ligase which accepts ubiquitin from specific E2 ubiquitin-conjugating enzymes, and transfers it to substrates, generally promoting their degradation by the proteasome.</text>
</comment>
<comment type="domain">
    <text evidence="6">The N-terminus is composed of the phosphotyrosine binding (PTB) domain, a short linker region and the RING-type zinc finger. The PTB domain, which is also called TKB (tyrosine kinase binding) domain, is composed of three different subdomains: a four-helix bundle (4H), a calcium-binding EF hand and a divergent SH2 domain.</text>
</comment>
<dbReference type="PANTHER" id="PTHR23007">
    <property type="entry name" value="CBL"/>
    <property type="match status" value="1"/>
</dbReference>